<evidence type="ECO:0000313" key="1">
    <source>
        <dbReference type="EMBL" id="SUQ14789.1"/>
    </source>
</evidence>
<dbReference type="AlphaFoldDB" id="A0A315ZWX6"/>
<accession>A0A315ZWX6</accession>
<dbReference type="RefSeq" id="WP_109712002.1">
    <property type="nucleotide sequence ID" value="NZ_QGDS01000008.1"/>
</dbReference>
<protein>
    <submittedName>
        <fullName evidence="1">Uncharacterized protein</fullName>
    </submittedName>
</protein>
<gene>
    <name evidence="1" type="ORF">SAMN05216529_10814</name>
</gene>
<dbReference type="Proteomes" id="UP000254051">
    <property type="component" value="Unassembled WGS sequence"/>
</dbReference>
<keyword evidence="2" id="KW-1185">Reference proteome</keyword>
<organism evidence="1 2">
    <name type="scientific">Faecalicatena contorta</name>
    <dbReference type="NCBI Taxonomy" id="39482"/>
    <lineage>
        <taxon>Bacteria</taxon>
        <taxon>Bacillati</taxon>
        <taxon>Bacillota</taxon>
        <taxon>Clostridia</taxon>
        <taxon>Lachnospirales</taxon>
        <taxon>Lachnospiraceae</taxon>
        <taxon>Faecalicatena</taxon>
    </lineage>
</organism>
<sequence length="75" mass="8744">MEIDETAYRYRDLYTELENYERNGVCMHINGSKASPLQIVTAHMIREDGCYMRDYILNTEGYIESLAFVNINGNN</sequence>
<proteinExistence type="predicted"/>
<evidence type="ECO:0000313" key="2">
    <source>
        <dbReference type="Proteomes" id="UP000254051"/>
    </source>
</evidence>
<dbReference type="OrthoDB" id="1771153at2"/>
<name>A0A315ZWX6_9FIRM</name>
<dbReference type="EMBL" id="UHJJ01000008">
    <property type="protein sequence ID" value="SUQ14789.1"/>
    <property type="molecule type" value="Genomic_DNA"/>
</dbReference>
<reference evidence="2" key="1">
    <citation type="submission" date="2017-07" db="EMBL/GenBank/DDBJ databases">
        <authorList>
            <person name="Varghese N."/>
            <person name="Submissions S."/>
        </authorList>
    </citation>
    <scope>NUCLEOTIDE SEQUENCE [LARGE SCALE GENOMIC DNA]</scope>
    <source>
        <strain evidence="2">NLAE-zl-C134</strain>
    </source>
</reference>